<dbReference type="InterPro" id="IPR000705">
    <property type="entry name" value="Galactokinase"/>
</dbReference>
<dbReference type="PIRSF" id="PIRSF000530">
    <property type="entry name" value="Galactokinase"/>
    <property type="match status" value="1"/>
</dbReference>
<dbReference type="OrthoDB" id="250531at2"/>
<keyword evidence="5" id="KW-0547">Nucleotide-binding</keyword>
<evidence type="ECO:0000259" key="12">
    <source>
        <dbReference type="Pfam" id="PF00288"/>
    </source>
</evidence>
<dbReference type="PRINTS" id="PR00959">
    <property type="entry name" value="MEVGALKINASE"/>
</dbReference>
<dbReference type="InterPro" id="IPR019539">
    <property type="entry name" value="GalKase_N"/>
</dbReference>
<gene>
    <name evidence="15" type="ORF">LSAC_03522</name>
</gene>
<dbReference type="Gene3D" id="3.30.230.10">
    <property type="match status" value="1"/>
</dbReference>
<name>A0A0M8JQR0_9CHLR</name>
<evidence type="ECO:0000313" key="15">
    <source>
        <dbReference type="EMBL" id="GAP19612.1"/>
    </source>
</evidence>
<dbReference type="GO" id="GO:0006012">
    <property type="term" value="P:galactose metabolic process"/>
    <property type="evidence" value="ECO:0007669"/>
    <property type="project" value="UniProtKB-UniRule"/>
</dbReference>
<dbReference type="Gene3D" id="3.30.70.890">
    <property type="entry name" value="GHMP kinase, C-terminal domain"/>
    <property type="match status" value="1"/>
</dbReference>
<evidence type="ECO:0000256" key="2">
    <source>
        <dbReference type="ARBA" id="ARBA00022490"/>
    </source>
</evidence>
<evidence type="ECO:0000259" key="14">
    <source>
        <dbReference type="Pfam" id="PF10509"/>
    </source>
</evidence>
<evidence type="ECO:0000256" key="11">
    <source>
        <dbReference type="NCBIfam" id="TIGR00131"/>
    </source>
</evidence>
<keyword evidence="7" id="KW-0067">ATP-binding</keyword>
<dbReference type="GO" id="GO:0046872">
    <property type="term" value="F:metal ion binding"/>
    <property type="evidence" value="ECO:0007669"/>
    <property type="project" value="UniProtKB-KW"/>
</dbReference>
<keyword evidence="9" id="KW-0299">Galactose metabolism</keyword>
<evidence type="ECO:0000256" key="7">
    <source>
        <dbReference type="ARBA" id="ARBA00022840"/>
    </source>
</evidence>
<keyword evidence="2" id="KW-0963">Cytoplasm</keyword>
<evidence type="ECO:0000259" key="13">
    <source>
        <dbReference type="Pfam" id="PF08544"/>
    </source>
</evidence>
<sequence length="389" mass="41610">MQPSIFNTLASHIPQARYQVTAPGRVNLLGEHVDYNDGWVLPAAIDRAVHLLAAPRPDRRVRLHALDLGQSAEFDLDALDSKRSPQGEPLPSWALYPAGVAWALAQRGLPLSGVEAVFQSNVPIGAGLSSSAAVEVAFAALWRLAGGWEMDNMTLAQAAQAGEIGYVGVNCGLMDQFASANGVADHAVCLDTRTLAWEAVPLPAGSVIIVADSGVRRTLATSAYNERRAACEDAVRRLQDHLPHIRALRDVSSEQFAALSAHLPALTARRARHVITECERVQTALELLKSAQAAPFGQLMFAGHASLRDDYEVSCPELDTLVEIARTLPGCWGARLTGAGFGGCTVNLVAEDAAQTFITELRGQYQRTTGRSAEVYLCRASQGVTAQTV</sequence>
<dbReference type="SUPFAM" id="SSF54211">
    <property type="entry name" value="Ribosomal protein S5 domain 2-like"/>
    <property type="match status" value="1"/>
</dbReference>
<accession>A0A0M8JQR0</accession>
<keyword evidence="8" id="KW-0460">Magnesium</keyword>
<feature type="domain" description="Galactokinase N-terminal" evidence="14">
    <location>
        <begin position="18"/>
        <end position="55"/>
    </location>
</feature>
<dbReference type="PANTHER" id="PTHR10457:SF7">
    <property type="entry name" value="GALACTOKINASE-RELATED"/>
    <property type="match status" value="1"/>
</dbReference>
<evidence type="ECO:0000256" key="8">
    <source>
        <dbReference type="ARBA" id="ARBA00022842"/>
    </source>
</evidence>
<dbReference type="RefSeq" id="WP_062419880.1">
    <property type="nucleotide sequence ID" value="NZ_BBXZ01000183.1"/>
</dbReference>
<comment type="similarity">
    <text evidence="1">Belongs to the GHMP kinase family. GalK subfamily.</text>
</comment>
<feature type="domain" description="GHMP kinase C-terminal" evidence="13">
    <location>
        <begin position="285"/>
        <end position="365"/>
    </location>
</feature>
<organism evidence="15">
    <name type="scientific">Levilinea saccharolytica</name>
    <dbReference type="NCBI Taxonomy" id="229921"/>
    <lineage>
        <taxon>Bacteria</taxon>
        <taxon>Bacillati</taxon>
        <taxon>Chloroflexota</taxon>
        <taxon>Anaerolineae</taxon>
        <taxon>Anaerolineales</taxon>
        <taxon>Anaerolineaceae</taxon>
        <taxon>Levilinea</taxon>
    </lineage>
</organism>
<dbReference type="PROSITE" id="PS00627">
    <property type="entry name" value="GHMP_KINASES_ATP"/>
    <property type="match status" value="1"/>
</dbReference>
<reference evidence="15" key="1">
    <citation type="journal article" date="2015" name="Genome Announc.">
        <title>Draft Genome Sequences of Anaerolinea thermolimosa IMO-1, Bellilinea caldifistulae GOMI-1, Leptolinea tardivitalis YMTK-2, Levilinea saccharolytica KIBI-1, Longilinea arvoryzae KOME-1, Previously Described as Members of the Class Anaerolineae (Chloroflexi).</title>
        <authorList>
            <person name="Matsuura N."/>
            <person name="Tourlousse M.D."/>
            <person name="Ohashi A."/>
            <person name="Hugenholtz P."/>
            <person name="Sekiguchi Y."/>
        </authorList>
    </citation>
    <scope>NUCLEOTIDE SEQUENCE</scope>
    <source>
        <strain evidence="15">KIBI-1</strain>
    </source>
</reference>
<dbReference type="GO" id="GO:0005829">
    <property type="term" value="C:cytosol"/>
    <property type="evidence" value="ECO:0007669"/>
    <property type="project" value="TreeGrafter"/>
</dbReference>
<dbReference type="PANTHER" id="PTHR10457">
    <property type="entry name" value="MEVALONATE KINASE/GALACTOKINASE"/>
    <property type="match status" value="1"/>
</dbReference>
<dbReference type="AlphaFoldDB" id="A0A0M8JQR0"/>
<keyword evidence="3" id="KW-0808">Transferase</keyword>
<dbReference type="Pfam" id="PF10509">
    <property type="entry name" value="GalKase_gal_bdg"/>
    <property type="match status" value="1"/>
</dbReference>
<dbReference type="SUPFAM" id="SSF55060">
    <property type="entry name" value="GHMP Kinase, C-terminal domain"/>
    <property type="match status" value="1"/>
</dbReference>
<dbReference type="InterPro" id="IPR014721">
    <property type="entry name" value="Ribsml_uS5_D2-typ_fold_subgr"/>
</dbReference>
<dbReference type="InterPro" id="IPR020568">
    <property type="entry name" value="Ribosomal_Su5_D2-typ_SF"/>
</dbReference>
<evidence type="ECO:0000256" key="3">
    <source>
        <dbReference type="ARBA" id="ARBA00022679"/>
    </source>
</evidence>
<dbReference type="InterPro" id="IPR013750">
    <property type="entry name" value="GHMP_kinase_C_dom"/>
</dbReference>
<keyword evidence="4" id="KW-0479">Metal-binding</keyword>
<dbReference type="GO" id="GO:0004335">
    <property type="term" value="F:galactokinase activity"/>
    <property type="evidence" value="ECO:0007669"/>
    <property type="project" value="UniProtKB-UniRule"/>
</dbReference>
<dbReference type="NCBIfam" id="TIGR00131">
    <property type="entry name" value="gal_kin"/>
    <property type="match status" value="1"/>
</dbReference>
<evidence type="ECO:0000256" key="5">
    <source>
        <dbReference type="ARBA" id="ARBA00022741"/>
    </source>
</evidence>
<keyword evidence="10" id="KW-0119">Carbohydrate metabolism</keyword>
<feature type="domain" description="GHMP kinase N-terminal" evidence="12">
    <location>
        <begin position="99"/>
        <end position="182"/>
    </location>
</feature>
<evidence type="ECO:0000256" key="9">
    <source>
        <dbReference type="ARBA" id="ARBA00023144"/>
    </source>
</evidence>
<proteinExistence type="inferred from homology"/>
<evidence type="ECO:0000256" key="1">
    <source>
        <dbReference type="ARBA" id="ARBA00006566"/>
    </source>
</evidence>
<evidence type="ECO:0000256" key="6">
    <source>
        <dbReference type="ARBA" id="ARBA00022777"/>
    </source>
</evidence>
<dbReference type="InterPro" id="IPR006204">
    <property type="entry name" value="GHMP_kinase_N_dom"/>
</dbReference>
<keyword evidence="6 15" id="KW-0418">Kinase</keyword>
<dbReference type="EC" id="2.7.1.6" evidence="11"/>
<dbReference type="PRINTS" id="PR00473">
    <property type="entry name" value="GALCTOKINASE"/>
</dbReference>
<dbReference type="FunFam" id="3.30.230.10:FF:000017">
    <property type="entry name" value="Galactokinase"/>
    <property type="match status" value="1"/>
</dbReference>
<dbReference type="InterPro" id="IPR006203">
    <property type="entry name" value="GHMP_knse_ATP-bd_CS"/>
</dbReference>
<evidence type="ECO:0000256" key="4">
    <source>
        <dbReference type="ARBA" id="ARBA00022723"/>
    </source>
</evidence>
<dbReference type="GO" id="GO:0005524">
    <property type="term" value="F:ATP binding"/>
    <property type="evidence" value="ECO:0007669"/>
    <property type="project" value="UniProtKB-UniRule"/>
</dbReference>
<dbReference type="EMBL" id="DF967975">
    <property type="protein sequence ID" value="GAP19612.1"/>
    <property type="molecule type" value="Genomic_DNA"/>
</dbReference>
<protein>
    <recommendedName>
        <fullName evidence="11">Galactokinase</fullName>
        <ecNumber evidence="11">2.7.1.6</ecNumber>
    </recommendedName>
</protein>
<dbReference type="FunFam" id="3.30.70.890:FF:000001">
    <property type="entry name" value="Galactokinase"/>
    <property type="match status" value="1"/>
</dbReference>
<dbReference type="InterPro" id="IPR036554">
    <property type="entry name" value="GHMP_kinase_C_sf"/>
</dbReference>
<dbReference type="InterPro" id="IPR006206">
    <property type="entry name" value="Mevalonate/galactokinase"/>
</dbReference>
<dbReference type="Pfam" id="PF08544">
    <property type="entry name" value="GHMP_kinases_C"/>
    <property type="match status" value="1"/>
</dbReference>
<evidence type="ECO:0000256" key="10">
    <source>
        <dbReference type="ARBA" id="ARBA00023277"/>
    </source>
</evidence>
<dbReference type="Pfam" id="PF00288">
    <property type="entry name" value="GHMP_kinases_N"/>
    <property type="match status" value="1"/>
</dbReference>